<protein>
    <submittedName>
        <fullName evidence="6">Membrane protein YgcG</fullName>
    </submittedName>
</protein>
<reference evidence="6 7" key="1">
    <citation type="submission" date="2024-06" db="EMBL/GenBank/DDBJ databases">
        <title>Sorghum-associated microbial communities from plants grown in Nebraska, USA.</title>
        <authorList>
            <person name="Schachtman D."/>
        </authorList>
    </citation>
    <scope>NUCLEOTIDE SEQUENCE [LARGE SCALE GENOMIC DNA]</scope>
    <source>
        <strain evidence="6 7">2857</strain>
    </source>
</reference>
<proteinExistence type="predicted"/>
<feature type="compositionally biased region" description="Gly residues" evidence="1">
    <location>
        <begin position="587"/>
        <end position="619"/>
    </location>
</feature>
<evidence type="ECO:0000313" key="6">
    <source>
        <dbReference type="EMBL" id="MET4581240.1"/>
    </source>
</evidence>
<feature type="transmembrane region" description="Helical" evidence="2">
    <location>
        <begin position="447"/>
        <end position="468"/>
    </location>
</feature>
<evidence type="ECO:0000259" key="4">
    <source>
        <dbReference type="Pfam" id="PF09972"/>
    </source>
</evidence>
<dbReference type="Pfam" id="PF09972">
    <property type="entry name" value="DUF2207"/>
    <property type="match status" value="1"/>
</dbReference>
<dbReference type="Pfam" id="PF20990">
    <property type="entry name" value="DUF2207_C"/>
    <property type="match status" value="1"/>
</dbReference>
<evidence type="ECO:0000256" key="2">
    <source>
        <dbReference type="SAM" id="Phobius"/>
    </source>
</evidence>
<organism evidence="6 7">
    <name type="scientific">Conyzicola nivalis</name>
    <dbReference type="NCBI Taxonomy" id="1477021"/>
    <lineage>
        <taxon>Bacteria</taxon>
        <taxon>Bacillati</taxon>
        <taxon>Actinomycetota</taxon>
        <taxon>Actinomycetes</taxon>
        <taxon>Micrococcales</taxon>
        <taxon>Microbacteriaceae</taxon>
        <taxon>Conyzicola</taxon>
    </lineage>
</organism>
<keyword evidence="2" id="KW-0812">Transmembrane</keyword>
<dbReference type="InterPro" id="IPR018702">
    <property type="entry name" value="DUF2207"/>
</dbReference>
<evidence type="ECO:0000313" key="7">
    <source>
        <dbReference type="Proteomes" id="UP001549257"/>
    </source>
</evidence>
<keyword evidence="2" id="KW-0472">Membrane</keyword>
<feature type="signal peptide" evidence="3">
    <location>
        <begin position="1"/>
        <end position="27"/>
    </location>
</feature>
<evidence type="ECO:0000256" key="1">
    <source>
        <dbReference type="SAM" id="MobiDB-lite"/>
    </source>
</evidence>
<keyword evidence="3" id="KW-0732">Signal</keyword>
<dbReference type="RefSeq" id="WP_354023424.1">
    <property type="nucleotide sequence ID" value="NZ_JBEPSJ010000001.1"/>
</dbReference>
<dbReference type="InterPro" id="IPR048389">
    <property type="entry name" value="YciQ-like_C"/>
</dbReference>
<accession>A0ABV2QJL3</accession>
<dbReference type="Proteomes" id="UP001549257">
    <property type="component" value="Unassembled WGS sequence"/>
</dbReference>
<feature type="chain" id="PRO_5045574096" evidence="3">
    <location>
        <begin position="28"/>
        <end position="619"/>
    </location>
</feature>
<evidence type="ECO:0000256" key="3">
    <source>
        <dbReference type="SAM" id="SignalP"/>
    </source>
</evidence>
<comment type="caution">
    <text evidence="6">The sequence shown here is derived from an EMBL/GenBank/DDBJ whole genome shotgun (WGS) entry which is preliminary data.</text>
</comment>
<gene>
    <name evidence="6" type="ORF">ABIE21_000730</name>
</gene>
<feature type="region of interest" description="Disordered" evidence="1">
    <location>
        <begin position="576"/>
        <end position="619"/>
    </location>
</feature>
<feature type="transmembrane region" description="Helical" evidence="2">
    <location>
        <begin position="418"/>
        <end position="441"/>
    </location>
</feature>
<feature type="transmembrane region" description="Helical" evidence="2">
    <location>
        <begin position="256"/>
        <end position="279"/>
    </location>
</feature>
<sequence>MRSRLRVLLTLLGVTAIVAGTAAPALADYDTSDFRYSLFDADYTLAQAADGTSQLTVVETLVAEFPDYDQNRGIIRALPRWNQRVDLNPVVASVVDENGEDVYYEENLTDEFLELALGTDEFVYGSNTYVITYSMQNVVGTFPDAGDDEFYWDVNGTGFGQAFDRVSTTISVDPAVSATLTGETACYWGPSGATTECALTTTPDPAGGTTFEASHDSLAAGETLTVVVGFVEGTFVQGEKTQPIPRVPSVDTPAPLWSNVITVIAIIAGLTALAGAIVARARRGRGAPGRGTIIPEYSVPKGLNVMVAAHLVGRGATAIPAELVSLAVRGNLRIIGYPIVEGGGDYTLQFLGTDGADSLDLQILTALFGADPEPGKLRELSDDDVDLGTATKAVSDAALASITASGWRVVPKTRGIRWAVLGFLALISAVVNQVATIAAFSLAPWPLISIVVTLVTLIISIALVQFGNHLSQHGAEMRDYLIGMRVYLTLAEQERFRMLQSPDGAERIDVGDTKQVVKLYEKLLPFAVIWGVEDEWSKELELRAAQTDEDPDWFVGQNGFTAIALTSALRGSSNAMSYTPPSSWETGSGGGSGFSSSFGGTGGGGFSGGGGGGGGGGGR</sequence>
<feature type="compositionally biased region" description="Polar residues" evidence="1">
    <location>
        <begin position="576"/>
        <end position="585"/>
    </location>
</feature>
<feature type="domain" description="Predicted membrane protein YciQ-like C-terminal" evidence="5">
    <location>
        <begin position="295"/>
        <end position="540"/>
    </location>
</feature>
<dbReference type="EMBL" id="JBEPSJ010000001">
    <property type="protein sequence ID" value="MET4581240.1"/>
    <property type="molecule type" value="Genomic_DNA"/>
</dbReference>
<keyword evidence="7" id="KW-1185">Reference proteome</keyword>
<name>A0ABV2QJL3_9MICO</name>
<keyword evidence="2" id="KW-1133">Transmembrane helix</keyword>
<feature type="domain" description="DUF2207" evidence="4">
    <location>
        <begin position="42"/>
        <end position="230"/>
    </location>
</feature>
<evidence type="ECO:0000259" key="5">
    <source>
        <dbReference type="Pfam" id="PF20990"/>
    </source>
</evidence>